<reference evidence="3" key="1">
    <citation type="journal article" date="2023" name="Commun. Biol.">
        <title>Genome analysis of Parmales, the sister group of diatoms, reveals the evolutionary specialization of diatoms from phago-mixotrophs to photoautotrophs.</title>
        <authorList>
            <person name="Ban H."/>
            <person name="Sato S."/>
            <person name="Yoshikawa S."/>
            <person name="Yamada K."/>
            <person name="Nakamura Y."/>
            <person name="Ichinomiya M."/>
            <person name="Sato N."/>
            <person name="Blanc-Mathieu R."/>
            <person name="Endo H."/>
            <person name="Kuwata A."/>
            <person name="Ogata H."/>
        </authorList>
    </citation>
    <scope>NUCLEOTIDE SEQUENCE [LARGE SCALE GENOMIC DNA]</scope>
</reference>
<organism evidence="2 3">
    <name type="scientific">Triparma laevis f. inornata</name>
    <dbReference type="NCBI Taxonomy" id="1714386"/>
    <lineage>
        <taxon>Eukaryota</taxon>
        <taxon>Sar</taxon>
        <taxon>Stramenopiles</taxon>
        <taxon>Ochrophyta</taxon>
        <taxon>Bolidophyceae</taxon>
        <taxon>Parmales</taxon>
        <taxon>Triparmaceae</taxon>
        <taxon>Triparma</taxon>
    </lineage>
</organism>
<dbReference type="PANTHER" id="PTHR43662:SF3">
    <property type="entry name" value="DOMAIN PROTEIN, PUTATIVE (AFU_ORTHOLOGUE AFUA_6G11970)-RELATED"/>
    <property type="match status" value="1"/>
</dbReference>
<protein>
    <recommendedName>
        <fullName evidence="1">DUF1996 domain-containing protein</fullName>
    </recommendedName>
</protein>
<feature type="domain" description="DUF1996" evidence="1">
    <location>
        <begin position="2"/>
        <end position="77"/>
    </location>
</feature>
<dbReference type="Proteomes" id="UP001162640">
    <property type="component" value="Unassembled WGS sequence"/>
</dbReference>
<evidence type="ECO:0000313" key="3">
    <source>
        <dbReference type="Proteomes" id="UP001162640"/>
    </source>
</evidence>
<sequence length="106" mass="11707">MEAKLVFPTCWDGVNLTSEDMMSHVSYEGRFDADCPSSHPVKLPEVHFYFRISNYKGGEYVFADGTSIIHADYFSGWEVTKLQEVLDGCSNDSDAGKRGVTGGGDE</sequence>
<name>A0A9W7EGQ5_9STRA</name>
<dbReference type="InterPro" id="IPR018535">
    <property type="entry name" value="DUF1996"/>
</dbReference>
<proteinExistence type="predicted"/>
<gene>
    <name evidence="2" type="ORF">TL16_g07728</name>
</gene>
<dbReference type="EMBL" id="BLQM01000247">
    <property type="protein sequence ID" value="GMH78258.1"/>
    <property type="molecule type" value="Genomic_DNA"/>
</dbReference>
<evidence type="ECO:0000313" key="2">
    <source>
        <dbReference type="EMBL" id="GMH78258.1"/>
    </source>
</evidence>
<dbReference type="PANTHER" id="PTHR43662">
    <property type="match status" value="1"/>
</dbReference>
<dbReference type="Pfam" id="PF09362">
    <property type="entry name" value="DUF1996"/>
    <property type="match status" value="1"/>
</dbReference>
<accession>A0A9W7EGQ5</accession>
<dbReference type="AlphaFoldDB" id="A0A9W7EGQ5"/>
<evidence type="ECO:0000259" key="1">
    <source>
        <dbReference type="Pfam" id="PF09362"/>
    </source>
</evidence>
<comment type="caution">
    <text evidence="2">The sequence shown here is derived from an EMBL/GenBank/DDBJ whole genome shotgun (WGS) entry which is preliminary data.</text>
</comment>